<protein>
    <submittedName>
        <fullName evidence="2 4">Uncharacterized protein</fullName>
    </submittedName>
</protein>
<evidence type="ECO:0000313" key="3">
    <source>
        <dbReference type="Proteomes" id="UP000504636"/>
    </source>
</evidence>
<gene>
    <name evidence="2 4" type="ORF">BDZ99DRAFT_527210</name>
</gene>
<reference evidence="2 4" key="1">
    <citation type="journal article" date="2020" name="Stud. Mycol.">
        <title>101 Dothideomycetes genomes: a test case for predicting lifestyles and emergence of pathogens.</title>
        <authorList>
            <person name="Haridas S."/>
            <person name="Albert R."/>
            <person name="Binder M."/>
            <person name="Bloem J."/>
            <person name="Labutti K."/>
            <person name="Salamov A."/>
            <person name="Andreopoulos B."/>
            <person name="Baker S."/>
            <person name="Barry K."/>
            <person name="Bills G."/>
            <person name="Bluhm B."/>
            <person name="Cannon C."/>
            <person name="Castanera R."/>
            <person name="Culley D."/>
            <person name="Daum C."/>
            <person name="Ezra D."/>
            <person name="Gonzalez J."/>
            <person name="Henrissat B."/>
            <person name="Kuo A."/>
            <person name="Liang C."/>
            <person name="Lipzen A."/>
            <person name="Lutzoni F."/>
            <person name="Magnuson J."/>
            <person name="Mondo S."/>
            <person name="Nolan M."/>
            <person name="Ohm R."/>
            <person name="Pangilinan J."/>
            <person name="Park H.-J."/>
            <person name="Ramirez L."/>
            <person name="Alfaro M."/>
            <person name="Sun H."/>
            <person name="Tritt A."/>
            <person name="Yoshinaga Y."/>
            <person name="Zwiers L.-H."/>
            <person name="Turgeon B."/>
            <person name="Goodwin S."/>
            <person name="Spatafora J."/>
            <person name="Crous P."/>
            <person name="Grigoriev I."/>
        </authorList>
    </citation>
    <scope>NUCLEOTIDE SEQUENCE</scope>
    <source>
        <strain evidence="2 4">CBS 304.34</strain>
    </source>
</reference>
<keyword evidence="1" id="KW-1133">Transmembrane helix</keyword>
<sequence>MPAIICRHPASRTIDIVGALDTEAPEFFIMENADGTFALCLEERKSSTSAATSYLAILLPIAILLAFAWEFGKAVESPA</sequence>
<keyword evidence="3" id="KW-1185">Reference proteome</keyword>
<accession>A0A6A6Y299</accession>
<keyword evidence="1" id="KW-0472">Membrane</keyword>
<evidence type="ECO:0000313" key="4">
    <source>
        <dbReference type="RefSeq" id="XP_033569744.1"/>
    </source>
</evidence>
<dbReference type="EMBL" id="MU003721">
    <property type="protein sequence ID" value="KAF2802780.1"/>
    <property type="molecule type" value="Genomic_DNA"/>
</dbReference>
<reference evidence="4" key="3">
    <citation type="submission" date="2025-04" db="UniProtKB">
        <authorList>
            <consortium name="RefSeq"/>
        </authorList>
    </citation>
    <scope>IDENTIFICATION</scope>
    <source>
        <strain evidence="4">CBS 304.34</strain>
    </source>
</reference>
<proteinExistence type="predicted"/>
<dbReference type="GeneID" id="54467116"/>
<evidence type="ECO:0000313" key="2">
    <source>
        <dbReference type="EMBL" id="KAF2802780.1"/>
    </source>
</evidence>
<dbReference type="AlphaFoldDB" id="A0A6A6Y299"/>
<organism evidence="2">
    <name type="scientific">Mytilinidion resinicola</name>
    <dbReference type="NCBI Taxonomy" id="574789"/>
    <lineage>
        <taxon>Eukaryota</taxon>
        <taxon>Fungi</taxon>
        <taxon>Dikarya</taxon>
        <taxon>Ascomycota</taxon>
        <taxon>Pezizomycotina</taxon>
        <taxon>Dothideomycetes</taxon>
        <taxon>Pleosporomycetidae</taxon>
        <taxon>Mytilinidiales</taxon>
        <taxon>Mytilinidiaceae</taxon>
        <taxon>Mytilinidion</taxon>
    </lineage>
</organism>
<reference evidence="4" key="2">
    <citation type="submission" date="2020-04" db="EMBL/GenBank/DDBJ databases">
        <authorList>
            <consortium name="NCBI Genome Project"/>
        </authorList>
    </citation>
    <scope>NUCLEOTIDE SEQUENCE</scope>
    <source>
        <strain evidence="4">CBS 304.34</strain>
    </source>
</reference>
<keyword evidence="1" id="KW-0812">Transmembrane</keyword>
<evidence type="ECO:0000256" key="1">
    <source>
        <dbReference type="SAM" id="Phobius"/>
    </source>
</evidence>
<dbReference type="Proteomes" id="UP000504636">
    <property type="component" value="Unplaced"/>
</dbReference>
<dbReference type="RefSeq" id="XP_033569744.1">
    <property type="nucleotide sequence ID" value="XM_033726223.1"/>
</dbReference>
<name>A0A6A6Y299_9PEZI</name>
<feature type="transmembrane region" description="Helical" evidence="1">
    <location>
        <begin position="51"/>
        <end position="69"/>
    </location>
</feature>